<sequence>MAQACRLGLLLALLLPVVGASMPGTVVRLNEAALSYVSEIGKAPLQRALQVTVPDFLDRSGERLRPTRIQILNVHVPHIHLKFIAGFGVRLSAAANFTFKVFRGPEHLELLLPVVLQADVHVAQGSIGTPVVSISTCFSLFDNAIVLDGSNSMAPALLVPLQQHINAVLRDKLCLSIASLVQDLNVHMGTVIGLTPVGPESQIRYSVVNVPNITNDYISLDLNAVLFLLGKPIVLPLDVTPFVLPEHVGTIGAMATVGLSQDLFDSALLLLQKAGALNLDITGQLKSDDNPLNTSMLGQLIPEVARQFPEPMPVVLKARLGATPVAMLRTNNATLRLQPFVEVLVPASNSAFQSLFSLDVVVTLSLQLSVSKVKLQATTSVLGDVQLTVASSNVGFIDTDQVHALVGTVFEKPLLDHLNALLGIGIGLPSVVNLQYVTPEVSVYEGYVVISGGLLYQR</sequence>
<feature type="signal peptide" evidence="2">
    <location>
        <begin position="1"/>
        <end position="20"/>
    </location>
</feature>
<dbReference type="Pfam" id="PF01273">
    <property type="entry name" value="LBP_BPI_CETP"/>
    <property type="match status" value="1"/>
</dbReference>
<gene>
    <name evidence="5" type="primary">BPIFB2</name>
</gene>
<dbReference type="Proteomes" id="UP001652662">
    <property type="component" value="Chromosome 21"/>
</dbReference>
<accession>A0ABM2FMH8</accession>
<comment type="similarity">
    <text evidence="1">Belongs to the BPI/LBP/Plunc superfamily. BPI/LBP family.</text>
</comment>
<protein>
    <submittedName>
        <fullName evidence="5">BPI fold-containing family B member 2</fullName>
    </submittedName>
</protein>
<dbReference type="Gene3D" id="3.15.10.10">
    <property type="entry name" value="Bactericidal permeability-increasing protein, domain 1"/>
    <property type="match status" value="1"/>
</dbReference>
<reference evidence="5" key="1">
    <citation type="submission" date="2025-08" db="UniProtKB">
        <authorList>
            <consortium name="RefSeq"/>
        </authorList>
    </citation>
    <scope>IDENTIFICATION</scope>
    <source>
        <tissue evidence="5">Blood</tissue>
    </source>
</reference>
<dbReference type="InterPro" id="IPR001124">
    <property type="entry name" value="Lipid-bd_serum_glycop_C"/>
</dbReference>
<dbReference type="RefSeq" id="XP_008541706.1">
    <property type="nucleotide sequence ID" value="XM_008543484.2"/>
</dbReference>
<dbReference type="PANTHER" id="PTHR46019">
    <property type="entry name" value="BPI FOLD-CONTAINING FAMILY B MEMBER 4-RELATED"/>
    <property type="match status" value="1"/>
</dbReference>
<evidence type="ECO:0000313" key="4">
    <source>
        <dbReference type="Proteomes" id="UP001652662"/>
    </source>
</evidence>
<dbReference type="Gene3D" id="3.15.20.10">
    <property type="entry name" value="Bactericidal permeability-increasing protein, domain 2"/>
    <property type="match status" value="1"/>
</dbReference>
<dbReference type="InterPro" id="IPR017943">
    <property type="entry name" value="Bactericidal_perm-incr_a/b_dom"/>
</dbReference>
<name>A0ABM2FMH8_EQUPR</name>
<feature type="chain" id="PRO_5045075104" evidence="2">
    <location>
        <begin position="21"/>
        <end position="458"/>
    </location>
</feature>
<organism evidence="4 5">
    <name type="scientific">Equus przewalskii</name>
    <name type="common">Przewalski's horse</name>
    <name type="synonym">Equus caballus przewalskii</name>
    <dbReference type="NCBI Taxonomy" id="9798"/>
    <lineage>
        <taxon>Eukaryota</taxon>
        <taxon>Metazoa</taxon>
        <taxon>Chordata</taxon>
        <taxon>Craniata</taxon>
        <taxon>Vertebrata</taxon>
        <taxon>Euteleostomi</taxon>
        <taxon>Mammalia</taxon>
        <taxon>Eutheria</taxon>
        <taxon>Laurasiatheria</taxon>
        <taxon>Perissodactyla</taxon>
        <taxon>Equidae</taxon>
        <taxon>Equus</taxon>
    </lineage>
</organism>
<feature type="domain" description="Lipid-binding serum glycoprotein C-terminal" evidence="3">
    <location>
        <begin position="249"/>
        <end position="452"/>
    </location>
</feature>
<dbReference type="InterPro" id="IPR051660">
    <property type="entry name" value="BPI_fold-BPI/LBP"/>
</dbReference>
<evidence type="ECO:0000256" key="2">
    <source>
        <dbReference type="SAM" id="SignalP"/>
    </source>
</evidence>
<keyword evidence="2" id="KW-0732">Signal</keyword>
<keyword evidence="4" id="KW-1185">Reference proteome</keyword>
<dbReference type="GeneID" id="103566927"/>
<evidence type="ECO:0000313" key="5">
    <source>
        <dbReference type="RefSeq" id="XP_008541706.1"/>
    </source>
</evidence>
<dbReference type="SUPFAM" id="SSF55394">
    <property type="entry name" value="Bactericidal permeability-increasing protein, BPI"/>
    <property type="match status" value="2"/>
</dbReference>
<evidence type="ECO:0000256" key="1">
    <source>
        <dbReference type="ARBA" id="ARBA00007292"/>
    </source>
</evidence>
<proteinExistence type="inferred from homology"/>
<dbReference type="CDD" id="cd00026">
    <property type="entry name" value="BPI2"/>
    <property type="match status" value="1"/>
</dbReference>
<dbReference type="PANTHER" id="PTHR46019:SF1">
    <property type="entry name" value="BPI FOLD-CONTAINING FAMILY B MEMBER 2"/>
    <property type="match status" value="1"/>
</dbReference>
<evidence type="ECO:0000259" key="3">
    <source>
        <dbReference type="SMART" id="SM00329"/>
    </source>
</evidence>
<dbReference type="Pfam" id="PF02886">
    <property type="entry name" value="LBP_BPI_CETP_C"/>
    <property type="match status" value="1"/>
</dbReference>
<dbReference type="SMART" id="SM00329">
    <property type="entry name" value="BPI2"/>
    <property type="match status" value="1"/>
</dbReference>
<dbReference type="InterPro" id="IPR017942">
    <property type="entry name" value="Lipid-bd_serum_glycop_N"/>
</dbReference>